<dbReference type="InterPro" id="IPR000212">
    <property type="entry name" value="DNA_helicase_UvrD/REP"/>
</dbReference>
<evidence type="ECO:0000256" key="16">
    <source>
        <dbReference type="SAM" id="Coils"/>
    </source>
</evidence>
<feature type="coiled-coil region" evidence="16">
    <location>
        <begin position="259"/>
        <end position="286"/>
    </location>
</feature>
<keyword evidence="9" id="KW-0238">DNA-binding</keyword>
<dbReference type="InterPro" id="IPR014017">
    <property type="entry name" value="DNA_helicase_UvrD-like_C"/>
</dbReference>
<proteinExistence type="inferred from homology"/>
<feature type="domain" description="UvrD-like helicase C-terminal" evidence="19">
    <location>
        <begin position="528"/>
        <end position="798"/>
    </location>
</feature>
<organism evidence="20 21">
    <name type="scientific">Polycladomyces zharkentensis</name>
    <dbReference type="NCBI Taxonomy" id="2807616"/>
    <lineage>
        <taxon>Bacteria</taxon>
        <taxon>Bacillati</taxon>
        <taxon>Bacillota</taxon>
        <taxon>Bacilli</taxon>
        <taxon>Bacillales</taxon>
        <taxon>Thermoactinomycetaceae</taxon>
        <taxon>Polycladomyces</taxon>
    </lineage>
</organism>
<dbReference type="Pfam" id="PF12705">
    <property type="entry name" value="PDDEXK_1"/>
    <property type="match status" value="1"/>
</dbReference>
<dbReference type="CDD" id="cd17932">
    <property type="entry name" value="DEXQc_UvrD"/>
    <property type="match status" value="2"/>
</dbReference>
<evidence type="ECO:0000256" key="7">
    <source>
        <dbReference type="ARBA" id="ARBA00022839"/>
    </source>
</evidence>
<dbReference type="Pfam" id="PF13361">
    <property type="entry name" value="UvrD_C"/>
    <property type="match status" value="2"/>
</dbReference>
<name>A0ABS2WGG3_9BACL</name>
<dbReference type="InterPro" id="IPR038726">
    <property type="entry name" value="PDDEXK_AddAB-type"/>
</dbReference>
<keyword evidence="8 15" id="KW-0067">ATP-binding</keyword>
<keyword evidence="2" id="KW-0540">Nuclease</keyword>
<feature type="compositionally biased region" description="Low complexity" evidence="17">
    <location>
        <begin position="7"/>
        <end position="34"/>
    </location>
</feature>
<evidence type="ECO:0000256" key="14">
    <source>
        <dbReference type="ARBA" id="ARBA00048988"/>
    </source>
</evidence>
<dbReference type="InterPro" id="IPR014016">
    <property type="entry name" value="UvrD-like_ATP-bd"/>
</dbReference>
<evidence type="ECO:0000256" key="15">
    <source>
        <dbReference type="PROSITE-ProRule" id="PRU00560"/>
    </source>
</evidence>
<keyword evidence="5 15" id="KW-0378">Hydrolase</keyword>
<reference evidence="20" key="1">
    <citation type="journal article" date="2024" name="Int. J. Syst. Evol. Microbiol.">
        <title>Polycladomyces zharkentensis sp. nov., a novel thermophilic cellulose- and starch-degrading member of the Bacillota from a geothermal aquifer in Kazakhstan.</title>
        <authorList>
            <person name="Mashzhan A."/>
            <person name="Kistaubayeva A."/>
            <person name="Javier-Lopez R."/>
            <person name="Bissenova U."/>
            <person name="Bissenbay A."/>
            <person name="Birkeland N.K."/>
        </authorList>
    </citation>
    <scope>NUCLEOTIDE SEQUENCE</scope>
    <source>
        <strain evidence="20">ZKZ2T</strain>
    </source>
</reference>
<dbReference type="PANTHER" id="PTHR11070">
    <property type="entry name" value="UVRD / RECB / PCRA DNA HELICASE FAMILY MEMBER"/>
    <property type="match status" value="1"/>
</dbReference>
<dbReference type="InterPro" id="IPR011604">
    <property type="entry name" value="PDDEXK-like_dom_sf"/>
</dbReference>
<evidence type="ECO:0000256" key="9">
    <source>
        <dbReference type="ARBA" id="ARBA00023125"/>
    </source>
</evidence>
<dbReference type="Gene3D" id="1.10.486.10">
    <property type="entry name" value="PCRA, domain 4"/>
    <property type="match status" value="1"/>
</dbReference>
<evidence type="ECO:0000256" key="17">
    <source>
        <dbReference type="SAM" id="MobiDB-lite"/>
    </source>
</evidence>
<keyword evidence="11" id="KW-0413">Isomerase</keyword>
<evidence type="ECO:0000256" key="3">
    <source>
        <dbReference type="ARBA" id="ARBA00022741"/>
    </source>
</evidence>
<evidence type="ECO:0000313" key="21">
    <source>
        <dbReference type="Proteomes" id="UP001177120"/>
    </source>
</evidence>
<evidence type="ECO:0000256" key="6">
    <source>
        <dbReference type="ARBA" id="ARBA00022806"/>
    </source>
</evidence>
<keyword evidence="16" id="KW-0175">Coiled coil</keyword>
<dbReference type="InterPro" id="IPR013986">
    <property type="entry name" value="DExx_box_DNA_helicase_dom_sf"/>
</dbReference>
<evidence type="ECO:0000256" key="11">
    <source>
        <dbReference type="ARBA" id="ARBA00023235"/>
    </source>
</evidence>
<dbReference type="PROSITE" id="PS51217">
    <property type="entry name" value="UVRD_HELICASE_CTER"/>
    <property type="match status" value="1"/>
</dbReference>
<keyword evidence="3 15" id="KW-0547">Nucleotide-binding</keyword>
<dbReference type="EMBL" id="JAFHAP010000004">
    <property type="protein sequence ID" value="MBN2908643.1"/>
    <property type="molecule type" value="Genomic_DNA"/>
</dbReference>
<dbReference type="Gene3D" id="3.90.320.10">
    <property type="match status" value="1"/>
</dbReference>
<evidence type="ECO:0000256" key="5">
    <source>
        <dbReference type="ARBA" id="ARBA00022801"/>
    </source>
</evidence>
<dbReference type="InterPro" id="IPR027417">
    <property type="entry name" value="P-loop_NTPase"/>
</dbReference>
<dbReference type="Gene3D" id="1.10.10.160">
    <property type="match status" value="1"/>
</dbReference>
<dbReference type="InterPro" id="IPR011335">
    <property type="entry name" value="Restrct_endonuc-II-like"/>
</dbReference>
<feature type="region of interest" description="Disordered" evidence="17">
    <location>
        <begin position="1"/>
        <end position="46"/>
    </location>
</feature>
<evidence type="ECO:0000256" key="2">
    <source>
        <dbReference type="ARBA" id="ARBA00022722"/>
    </source>
</evidence>
<keyword evidence="4" id="KW-0227">DNA damage</keyword>
<dbReference type="SUPFAM" id="SSF52540">
    <property type="entry name" value="P-loop containing nucleoside triphosphate hydrolases"/>
    <property type="match status" value="1"/>
</dbReference>
<dbReference type="Pfam" id="PF00580">
    <property type="entry name" value="UvrD-helicase"/>
    <property type="match status" value="1"/>
</dbReference>
<dbReference type="Gene3D" id="3.40.50.300">
    <property type="entry name" value="P-loop containing nucleotide triphosphate hydrolases"/>
    <property type="match status" value="4"/>
</dbReference>
<dbReference type="SUPFAM" id="SSF52980">
    <property type="entry name" value="Restriction endonuclease-like"/>
    <property type="match status" value="1"/>
</dbReference>
<keyword evidence="7" id="KW-0269">Exonuclease</keyword>
<dbReference type="EC" id="5.6.2.4" evidence="13"/>
<evidence type="ECO:0000256" key="8">
    <source>
        <dbReference type="ARBA" id="ARBA00022840"/>
    </source>
</evidence>
<evidence type="ECO:0000256" key="13">
    <source>
        <dbReference type="ARBA" id="ARBA00034808"/>
    </source>
</evidence>
<keyword evidence="6 15" id="KW-0347">Helicase</keyword>
<dbReference type="PROSITE" id="PS51198">
    <property type="entry name" value="UVRD_HELICASE_ATP_BIND"/>
    <property type="match status" value="1"/>
</dbReference>
<evidence type="ECO:0000313" key="20">
    <source>
        <dbReference type="EMBL" id="MBN2908643.1"/>
    </source>
</evidence>
<feature type="binding site" evidence="15">
    <location>
        <begin position="82"/>
        <end position="89"/>
    </location>
    <ligand>
        <name>ATP</name>
        <dbReference type="ChEBI" id="CHEBI:30616"/>
    </ligand>
</feature>
<dbReference type="Proteomes" id="UP001177120">
    <property type="component" value="Unassembled WGS sequence"/>
</dbReference>
<evidence type="ECO:0000259" key="19">
    <source>
        <dbReference type="PROSITE" id="PS51217"/>
    </source>
</evidence>
<comment type="catalytic activity">
    <reaction evidence="14">
        <text>ATP + H2O = ADP + phosphate + H(+)</text>
        <dbReference type="Rhea" id="RHEA:13065"/>
        <dbReference type="ChEBI" id="CHEBI:15377"/>
        <dbReference type="ChEBI" id="CHEBI:15378"/>
        <dbReference type="ChEBI" id="CHEBI:30616"/>
        <dbReference type="ChEBI" id="CHEBI:43474"/>
        <dbReference type="ChEBI" id="CHEBI:456216"/>
        <dbReference type="EC" id="5.6.2.4"/>
    </reaction>
</comment>
<keyword evidence="21" id="KW-1185">Reference proteome</keyword>
<comment type="caution">
    <text evidence="20">The sequence shown here is derived from an EMBL/GenBank/DDBJ whole genome shotgun (WGS) entry which is preliminary data.</text>
</comment>
<evidence type="ECO:0000256" key="1">
    <source>
        <dbReference type="ARBA" id="ARBA00009922"/>
    </source>
</evidence>
<comment type="catalytic activity">
    <reaction evidence="12">
        <text>Couples ATP hydrolysis with the unwinding of duplex DNA by translocating in the 3'-5' direction.</text>
        <dbReference type="EC" id="5.6.2.4"/>
    </reaction>
</comment>
<dbReference type="PANTHER" id="PTHR11070:SF48">
    <property type="entry name" value="ATP-DEPENDENT HELICASE_NUCLEASE SUBUNIT A"/>
    <property type="match status" value="1"/>
</dbReference>
<gene>
    <name evidence="20" type="ORF">JQC72_03805</name>
</gene>
<evidence type="ECO:0000256" key="4">
    <source>
        <dbReference type="ARBA" id="ARBA00022763"/>
    </source>
</evidence>
<evidence type="ECO:0000259" key="18">
    <source>
        <dbReference type="PROSITE" id="PS51198"/>
    </source>
</evidence>
<evidence type="ECO:0000256" key="12">
    <source>
        <dbReference type="ARBA" id="ARBA00034617"/>
    </source>
</evidence>
<accession>A0ABS2WGG3</accession>
<feature type="domain" description="UvrD-like helicase ATP-binding" evidence="18">
    <location>
        <begin position="61"/>
        <end position="506"/>
    </location>
</feature>
<comment type="similarity">
    <text evidence="1">Belongs to the helicase family. UvrD subfamily.</text>
</comment>
<evidence type="ECO:0000256" key="10">
    <source>
        <dbReference type="ARBA" id="ARBA00023204"/>
    </source>
</evidence>
<protein>
    <recommendedName>
        <fullName evidence="13">DNA 3'-5' helicase</fullName>
        <ecNumber evidence="13">5.6.2.4</ecNumber>
    </recommendedName>
</protein>
<keyword evidence="10" id="KW-0234">DNA repair</keyword>
<sequence length="1254" mass="142637">MDEHNGGNRAAAQPSAASSRSGGFCGRPDVGVPDSLPPPDDLPVGRCSVIDRERGRRGMTDSFTPEQWEAINTLDVDCIVSAGAGSGKTRVLVERYLRILSTHSDDPDILDHIVAITFTEKAAAEMKERIRQGVAERLASARKNNTAEETWWYRLLSEMERARVMTIHAFCARLLREYPIEADVDPDFIVMDETEAAWCLANAAERAVSAVLQSTELSEEVKRAWETWVTGVGLTRAARELAALYRQMTGMGQGPGELAERTDRDLAKLEDRLAEEEREASLSLLSAGRALMAITGGKRVQAFQTEWPELEQRWLKAGSRMEKRDVLTRLESLLSGNWGRKEEILLPRNQMKQELRRLNEAVDGWLSLPEERRLTDAVLWAVSHLHEAYESAKQRQGGLDFDELQLRACKLLESHPHVRLEVSRRIRYLMVDEFQDTNELQKQLIDLLCREPDGRAIPGKRFVVGDPQQSIYRFRGADVSVFGKMKTELLSEGGKAVSMRDNFRSHPDVVAFVNALFSRLMPGHPDSGSVYEPATARGSADTQPPCVECLVIPEAEEGEHEDRHEREARWLARRICEMIEEGTRPGQIAVLFRAMTHVKYYERALAEAGIPFYVVKGRGFYDRQEVQDVLHFLKYLHDPDDVLSLVGVLRSPFCAVSDETLFLLAQAGAWSMPPAAWPDVGGLAEAERMKLSRFAELIERVRLRVGRVPVSELIRFLLDESDYRSVVWGTPSGKQINANLDKLIRLSGTRRDAAAYSLTSFLRMMDRLQEEPVPETEAQVEADDGDSVKLMTIHQAKGLEFPVVFVPNLSWRRTRPTPELLADAEAGLAVRLRTPHGDKRETYRWRRLREREERLEIEESVRLFYVAVTRAKQRLVLSGEPEEHKQAKKGESILSVDSWSQWLDGVLGWDNVDEETGKWTFPDGETWIRVRQVEAGEVAALPSVHAELDSVLLTSRTWFARENEEDGEPDDSAWALMEPRGVTEHDGLGISVTDLMTLFNCPRKYLYKRWINVPTEVETERNAAETDEEISPAPLPATLIGSVVHRVIECCPDDAVRADELVEVYRSAVAEYNGYRADVNALWDEVRPLLQTYLDSRFHLQPKREDLKEVPFVQRVAGLEVEGIIDRLIQHENGEWELVDYKTNRATDHGWEMLAREYKPQLRLYAWAAHRQWGVLPRQAVLVFLRTGREVTVEITPESIRKTEEQLQSAAEWLMDEDHLDRFEPRPGERCAACDFRKICPAAETEERIRFMEA</sequence>